<dbReference type="SUPFAM" id="SSF53335">
    <property type="entry name" value="S-adenosyl-L-methionine-dependent methyltransferases"/>
    <property type="match status" value="1"/>
</dbReference>
<dbReference type="InterPro" id="IPR029063">
    <property type="entry name" value="SAM-dependent_MTases_sf"/>
</dbReference>
<dbReference type="EMBL" id="BDCO01000003">
    <property type="protein sequence ID" value="GAT34989.1"/>
    <property type="molecule type" value="Genomic_DNA"/>
</dbReference>
<proteinExistence type="predicted"/>
<dbReference type="RefSeq" id="WP_075080851.1">
    <property type="nucleotide sequence ID" value="NZ_BDCO01000003.1"/>
</dbReference>
<dbReference type="OrthoDB" id="5565939at2"/>
<protein>
    <submittedName>
        <fullName evidence="1">Methyltransferase domain-containing protein</fullName>
    </submittedName>
</protein>
<gene>
    <name evidence="1" type="ORF">TSACC_349</name>
</gene>
<comment type="caution">
    <text evidence="1">The sequence shown here is derived from an EMBL/GenBank/DDBJ whole genome shotgun (WGS) entry which is preliminary data.</text>
</comment>
<name>A0A146GBK2_TERSA</name>
<dbReference type="InterPro" id="IPR020596">
    <property type="entry name" value="rRNA_Ade_Mease_Trfase_CS"/>
</dbReference>
<keyword evidence="2" id="KW-1185">Reference proteome</keyword>
<keyword evidence="1" id="KW-0808">Transferase</keyword>
<dbReference type="Proteomes" id="UP000076023">
    <property type="component" value="Unassembled WGS sequence"/>
</dbReference>
<dbReference type="Pfam" id="PF13489">
    <property type="entry name" value="Methyltransf_23"/>
    <property type="match status" value="1"/>
</dbReference>
<organism evidence="1 2">
    <name type="scientific">Terrimicrobium sacchariphilum</name>
    <dbReference type="NCBI Taxonomy" id="690879"/>
    <lineage>
        <taxon>Bacteria</taxon>
        <taxon>Pseudomonadati</taxon>
        <taxon>Verrucomicrobiota</taxon>
        <taxon>Terrimicrobiia</taxon>
        <taxon>Terrimicrobiales</taxon>
        <taxon>Terrimicrobiaceae</taxon>
        <taxon>Terrimicrobium</taxon>
    </lineage>
</organism>
<evidence type="ECO:0000313" key="2">
    <source>
        <dbReference type="Proteomes" id="UP000076023"/>
    </source>
</evidence>
<dbReference type="InParanoid" id="A0A146GBK2"/>
<dbReference type="PANTHER" id="PTHR43861">
    <property type="entry name" value="TRANS-ACONITATE 2-METHYLTRANSFERASE-RELATED"/>
    <property type="match status" value="1"/>
</dbReference>
<accession>A0A146GBK2</accession>
<dbReference type="AlphaFoldDB" id="A0A146GBK2"/>
<evidence type="ECO:0000313" key="1">
    <source>
        <dbReference type="EMBL" id="GAT34989.1"/>
    </source>
</evidence>
<dbReference type="CDD" id="cd02440">
    <property type="entry name" value="AdoMet_MTases"/>
    <property type="match status" value="1"/>
</dbReference>
<dbReference type="PANTHER" id="PTHR43861:SF1">
    <property type="entry name" value="TRANS-ACONITATE 2-METHYLTRANSFERASE"/>
    <property type="match status" value="1"/>
</dbReference>
<dbReference type="GO" id="GO:0000179">
    <property type="term" value="F:rRNA (adenine-N6,N6-)-dimethyltransferase activity"/>
    <property type="evidence" value="ECO:0007669"/>
    <property type="project" value="InterPro"/>
</dbReference>
<dbReference type="PROSITE" id="PS01131">
    <property type="entry name" value="RRNA_A_DIMETH"/>
    <property type="match status" value="1"/>
</dbReference>
<dbReference type="STRING" id="690879.TSACC_349"/>
<sequence>MSSPVRQAAQRYRRWKNLYYYSLGKAFLDPAYPAVARLFRNSTLPLLDLGCGMGLLTAYLRASGHGSHVIGIELDAEKVSVAREVLGEAGAEFHPGDAFSFPPHLGDVVMLDVIHYFDDAQQQALLTRIAQSLAPGGVAAIRFTLNERHWRFALTRAEEWFVHRSGWIPTTGHNFPTAEEMTRAFVAAGCEVTMEPMWGCTPFNSYLLVARRRD</sequence>
<keyword evidence="1" id="KW-0489">Methyltransferase</keyword>
<dbReference type="Gene3D" id="3.40.50.150">
    <property type="entry name" value="Vaccinia Virus protein VP39"/>
    <property type="match status" value="1"/>
</dbReference>
<reference evidence="2" key="1">
    <citation type="journal article" date="2017" name="Genome Announc.">
        <title>Draft Genome Sequence of Terrimicrobium sacchariphilum NM-5T, a Facultative Anaerobic Soil Bacterium of the Class Spartobacteria.</title>
        <authorList>
            <person name="Qiu Y.L."/>
            <person name="Tourlousse D.M."/>
            <person name="Matsuura N."/>
            <person name="Ohashi A."/>
            <person name="Sekiguchi Y."/>
        </authorList>
    </citation>
    <scope>NUCLEOTIDE SEQUENCE [LARGE SCALE GENOMIC DNA]</scope>
    <source>
        <strain evidence="2">NM-5</strain>
    </source>
</reference>